<dbReference type="AlphaFoldDB" id="A0A7K1Y6D5"/>
<feature type="domain" description="eCIS core" evidence="2">
    <location>
        <begin position="107"/>
        <end position="182"/>
    </location>
</feature>
<sequence length="456" mass="48524">MFALEKHSENNNPEGPSVTGKCSPGVLNIQRKLTVGSPDDQYEREADSIAEQVVSGSGSNFVQRKCAHCEEEEKLQRKESNQSGSEQVATESIAGSISSSKGNGTSIDNRTQSFMSDRFGSDFSNVTIHTDQQAVQLSRNLNARAFTTGSDIYFGEGQYRPQSPDGQKLLAHELTHVLQQSSSHAPVVQRQLASDPGNIDYVDQRDGAPKAKSCAPPSNCPATFCQPFKSENLARSQRDKTMFFLLAGIGAVVDSRVMPLWSEYLLGGSPPQNLSAKFGADFAASPTTKATTNFLLGALKNKLTASVPTFPAGSMVTTVDILTLIPTELAAINTSGDANEMNFNIPKDIAGNLAGGIGDNQTACKSGAQPSPFNDMRLATGAVTLVKSKPGEITVIPIINYTVKDTIDLCPGNCGTSAEQLATVPMSQFEATGISGDVPFTVEFSPVVFPFTIPNP</sequence>
<reference evidence="3 4" key="1">
    <citation type="submission" date="2019-11" db="EMBL/GenBank/DDBJ databases">
        <title>Pedobacter sp. HMF7647 Genome sequencing and assembly.</title>
        <authorList>
            <person name="Kang H."/>
            <person name="Kim H."/>
            <person name="Joh K."/>
        </authorList>
    </citation>
    <scope>NUCLEOTIDE SEQUENCE [LARGE SCALE GENOMIC DNA]</scope>
    <source>
        <strain evidence="3 4">HMF7647</strain>
    </source>
</reference>
<dbReference type="Pfam" id="PF13699">
    <property type="entry name" value="eCIS_core"/>
    <property type="match status" value="1"/>
</dbReference>
<dbReference type="InterPro" id="IPR025295">
    <property type="entry name" value="eCIS_core_dom"/>
</dbReference>
<evidence type="ECO:0000259" key="2">
    <source>
        <dbReference type="Pfam" id="PF13699"/>
    </source>
</evidence>
<feature type="region of interest" description="Disordered" evidence="1">
    <location>
        <begin position="73"/>
        <end position="113"/>
    </location>
</feature>
<accession>A0A7K1Y6D5</accession>
<organism evidence="3 4">
    <name type="scientific">Hufsiella arboris</name>
    <dbReference type="NCBI Taxonomy" id="2695275"/>
    <lineage>
        <taxon>Bacteria</taxon>
        <taxon>Pseudomonadati</taxon>
        <taxon>Bacteroidota</taxon>
        <taxon>Sphingobacteriia</taxon>
        <taxon>Sphingobacteriales</taxon>
        <taxon>Sphingobacteriaceae</taxon>
        <taxon>Hufsiella</taxon>
    </lineage>
</organism>
<evidence type="ECO:0000256" key="1">
    <source>
        <dbReference type="SAM" id="MobiDB-lite"/>
    </source>
</evidence>
<proteinExistence type="predicted"/>
<keyword evidence="4" id="KW-1185">Reference proteome</keyword>
<evidence type="ECO:0000313" key="3">
    <source>
        <dbReference type="EMBL" id="MXV49679.1"/>
    </source>
</evidence>
<evidence type="ECO:0000313" key="4">
    <source>
        <dbReference type="Proteomes" id="UP000466586"/>
    </source>
</evidence>
<gene>
    <name evidence="3" type="ORF">GS399_01745</name>
</gene>
<dbReference type="EMBL" id="WVHT01000001">
    <property type="protein sequence ID" value="MXV49679.1"/>
    <property type="molecule type" value="Genomic_DNA"/>
</dbReference>
<feature type="compositionally biased region" description="Polar residues" evidence="1">
    <location>
        <begin position="81"/>
        <end position="113"/>
    </location>
</feature>
<dbReference type="Proteomes" id="UP000466586">
    <property type="component" value="Unassembled WGS sequence"/>
</dbReference>
<name>A0A7K1Y6D5_9SPHI</name>
<comment type="caution">
    <text evidence="3">The sequence shown here is derived from an EMBL/GenBank/DDBJ whole genome shotgun (WGS) entry which is preliminary data.</text>
</comment>
<dbReference type="RefSeq" id="WP_160842853.1">
    <property type="nucleotide sequence ID" value="NZ_WVHT01000001.1"/>
</dbReference>
<feature type="region of interest" description="Disordered" evidence="1">
    <location>
        <begin position="1"/>
        <end position="24"/>
    </location>
</feature>
<protein>
    <submittedName>
        <fullName evidence="3">DUF4157 domain-containing protein</fullName>
    </submittedName>
</protein>